<feature type="domain" description="Atg6 BARA" evidence="4">
    <location>
        <begin position="271"/>
        <end position="500"/>
    </location>
</feature>
<dbReference type="Gene3D" id="1.10.418.40">
    <property type="entry name" value="Autophagy protein 6/Beclin 1"/>
    <property type="match status" value="1"/>
</dbReference>
<keyword evidence="2" id="KW-0175">Coiled coil</keyword>
<feature type="compositionally biased region" description="Polar residues" evidence="3">
    <location>
        <begin position="416"/>
        <end position="442"/>
    </location>
</feature>
<dbReference type="InterPro" id="IPR007243">
    <property type="entry name" value="Atg6/Beclin"/>
</dbReference>
<feature type="domain" description="Atg6/beclin coiled-coil" evidence="5">
    <location>
        <begin position="139"/>
        <end position="267"/>
    </location>
</feature>
<dbReference type="GO" id="GO:0000407">
    <property type="term" value="C:phagophore assembly site"/>
    <property type="evidence" value="ECO:0007669"/>
    <property type="project" value="TreeGrafter"/>
</dbReference>
<dbReference type="Proteomes" id="UP001316803">
    <property type="component" value="Unassembled WGS sequence"/>
</dbReference>
<dbReference type="InterPro" id="IPR041691">
    <property type="entry name" value="Atg6/beclin_CC"/>
</dbReference>
<feature type="compositionally biased region" description="Basic and acidic residues" evidence="3">
    <location>
        <begin position="48"/>
        <end position="58"/>
    </location>
</feature>
<evidence type="ECO:0000259" key="4">
    <source>
        <dbReference type="Pfam" id="PF04111"/>
    </source>
</evidence>
<dbReference type="GO" id="GO:0043548">
    <property type="term" value="F:phosphatidylinositol 3-kinase binding"/>
    <property type="evidence" value="ECO:0007669"/>
    <property type="project" value="TreeGrafter"/>
</dbReference>
<dbReference type="EMBL" id="JAKLMC020000050">
    <property type="protein sequence ID" value="KAK5948251.1"/>
    <property type="molecule type" value="Genomic_DNA"/>
</dbReference>
<dbReference type="GO" id="GO:0006995">
    <property type="term" value="P:cellular response to nitrogen starvation"/>
    <property type="evidence" value="ECO:0007669"/>
    <property type="project" value="TreeGrafter"/>
</dbReference>
<reference evidence="6 7" key="1">
    <citation type="submission" date="2022-12" db="EMBL/GenBank/DDBJ databases">
        <title>Genomic features and morphological characterization of a novel Knufia sp. strain isolated from spacecraft assembly facility.</title>
        <authorList>
            <person name="Teixeira M."/>
            <person name="Chander A.M."/>
            <person name="Stajich J.E."/>
            <person name="Venkateswaran K."/>
        </authorList>
    </citation>
    <scope>NUCLEOTIDE SEQUENCE [LARGE SCALE GENOMIC DNA]</scope>
    <source>
        <strain evidence="6 7">FJI-L2-BK-P2</strain>
    </source>
</reference>
<sequence length="509" mass="57691">MYCQKCRTPLKADSTLDDLNPAALDLLVGSTSKDGGTAPQVQDVNFPQERKERYERATRQPQSPLYRRTIPPPRDSNPGMSFIEITQSQIVPPPPDPNTKSSDHKNKPSDEKDAPLSWQLQRHERLFSILSAHSDIDHPICTECSSMLLTSLNTKLATATRERDAYASFLKQLQQAATKHKGEKESIDKELEQLQKDEETAFSELLQVEEQKRQLENELADLEEENKQLEKEEQQFWLSRNAFDEKQHELETELASLQQKYAHDQKHFERLQRTNVYNDTFYISHDGTYGTINGLRLGRLQSNEVQWAEINAAWGQTLLLLQTLAERLSFSFQGYRLRPLGSTSRIEKLEYPQQPHDATRTPASRTNSAVPTKTTVLELYSSGGTMERLIHSRRFDQGMEAFLDCLNQLGKHVERTSSTSREGTRPSLSRTPSAATNTSTAQPLRLPYAIEGDKIWSRDGSPDQAVSIRLGLGVAPDENFTKACKYVLTCCKYLLAHVSNLDSSKPSHS</sequence>
<accession>A0AAN8EYC7</accession>
<name>A0AAN8EYC7_9EURO</name>
<dbReference type="Gene3D" id="6.10.250.3110">
    <property type="match status" value="1"/>
</dbReference>
<protein>
    <submittedName>
        <fullName evidence="6">Vacuolar protein sorting-associated protein atg6</fullName>
    </submittedName>
</protein>
<dbReference type="InterPro" id="IPR040455">
    <property type="entry name" value="Atg6_BARA"/>
</dbReference>
<evidence type="ECO:0000259" key="5">
    <source>
        <dbReference type="Pfam" id="PF17675"/>
    </source>
</evidence>
<dbReference type="InterPro" id="IPR038274">
    <property type="entry name" value="Atg6/Beclin_C_sf"/>
</dbReference>
<feature type="compositionally biased region" description="Polar residues" evidence="3">
    <location>
        <begin position="29"/>
        <end position="45"/>
    </location>
</feature>
<comment type="similarity">
    <text evidence="1">Belongs to the beclin family.</text>
</comment>
<feature type="region of interest" description="Disordered" evidence="3">
    <location>
        <begin position="29"/>
        <end position="117"/>
    </location>
</feature>
<evidence type="ECO:0000256" key="1">
    <source>
        <dbReference type="ARBA" id="ARBA00005965"/>
    </source>
</evidence>
<organism evidence="6 7">
    <name type="scientific">Knufia fluminis</name>
    <dbReference type="NCBI Taxonomy" id="191047"/>
    <lineage>
        <taxon>Eukaryota</taxon>
        <taxon>Fungi</taxon>
        <taxon>Dikarya</taxon>
        <taxon>Ascomycota</taxon>
        <taxon>Pezizomycotina</taxon>
        <taxon>Eurotiomycetes</taxon>
        <taxon>Chaetothyriomycetidae</taxon>
        <taxon>Chaetothyriales</taxon>
        <taxon>Trichomeriaceae</taxon>
        <taxon>Knufia</taxon>
    </lineage>
</organism>
<evidence type="ECO:0000256" key="2">
    <source>
        <dbReference type="SAM" id="Coils"/>
    </source>
</evidence>
<dbReference type="Pfam" id="PF04111">
    <property type="entry name" value="APG6"/>
    <property type="match status" value="1"/>
</dbReference>
<feature type="coiled-coil region" evidence="2">
    <location>
        <begin position="170"/>
        <end position="260"/>
    </location>
</feature>
<feature type="region of interest" description="Disordered" evidence="3">
    <location>
        <begin position="413"/>
        <end position="443"/>
    </location>
</feature>
<dbReference type="GO" id="GO:0034272">
    <property type="term" value="C:phosphatidylinositol 3-kinase complex, class III, type II"/>
    <property type="evidence" value="ECO:0007669"/>
    <property type="project" value="TreeGrafter"/>
</dbReference>
<proteinExistence type="inferred from homology"/>
<dbReference type="GO" id="GO:0045324">
    <property type="term" value="P:late endosome to vacuole transport"/>
    <property type="evidence" value="ECO:0007669"/>
    <property type="project" value="TreeGrafter"/>
</dbReference>
<evidence type="ECO:0000313" key="6">
    <source>
        <dbReference type="EMBL" id="KAK5948251.1"/>
    </source>
</evidence>
<dbReference type="GO" id="GO:0030674">
    <property type="term" value="F:protein-macromolecule adaptor activity"/>
    <property type="evidence" value="ECO:0007669"/>
    <property type="project" value="TreeGrafter"/>
</dbReference>
<dbReference type="AlphaFoldDB" id="A0AAN8EYC7"/>
<keyword evidence="7" id="KW-1185">Reference proteome</keyword>
<comment type="caution">
    <text evidence="6">The sequence shown here is derived from an EMBL/GenBank/DDBJ whole genome shotgun (WGS) entry which is preliminary data.</text>
</comment>
<dbReference type="PANTHER" id="PTHR12768">
    <property type="entry name" value="BECLIN 1"/>
    <property type="match status" value="1"/>
</dbReference>
<dbReference type="Pfam" id="PF17675">
    <property type="entry name" value="APG6_N"/>
    <property type="match status" value="1"/>
</dbReference>
<feature type="compositionally biased region" description="Basic and acidic residues" evidence="3">
    <location>
        <begin position="101"/>
        <end position="114"/>
    </location>
</feature>
<dbReference type="GO" id="GO:0034271">
    <property type="term" value="C:phosphatidylinositol 3-kinase complex, class III, type I"/>
    <property type="evidence" value="ECO:0007669"/>
    <property type="project" value="TreeGrafter"/>
</dbReference>
<gene>
    <name evidence="6" type="primary">atg6</name>
    <name evidence="6" type="ORF">OHC33_010685</name>
</gene>
<dbReference type="PANTHER" id="PTHR12768:SF4">
    <property type="entry name" value="BECLIN-1"/>
    <property type="match status" value="1"/>
</dbReference>
<evidence type="ECO:0000313" key="7">
    <source>
        <dbReference type="Proteomes" id="UP001316803"/>
    </source>
</evidence>
<evidence type="ECO:0000256" key="3">
    <source>
        <dbReference type="SAM" id="MobiDB-lite"/>
    </source>
</evidence>
<dbReference type="GO" id="GO:0000423">
    <property type="term" value="P:mitophagy"/>
    <property type="evidence" value="ECO:0007669"/>
    <property type="project" value="TreeGrafter"/>
</dbReference>
<dbReference type="GO" id="GO:0000045">
    <property type="term" value="P:autophagosome assembly"/>
    <property type="evidence" value="ECO:0007669"/>
    <property type="project" value="TreeGrafter"/>
</dbReference>